<evidence type="ECO:0008006" key="3">
    <source>
        <dbReference type="Google" id="ProtNLM"/>
    </source>
</evidence>
<dbReference type="Proteomes" id="UP000754883">
    <property type="component" value="Unassembled WGS sequence"/>
</dbReference>
<organism evidence="1 2">
    <name type="scientific">Clonostachys byssicola</name>
    <dbReference type="NCBI Taxonomy" id="160290"/>
    <lineage>
        <taxon>Eukaryota</taxon>
        <taxon>Fungi</taxon>
        <taxon>Dikarya</taxon>
        <taxon>Ascomycota</taxon>
        <taxon>Pezizomycotina</taxon>
        <taxon>Sordariomycetes</taxon>
        <taxon>Hypocreomycetidae</taxon>
        <taxon>Hypocreales</taxon>
        <taxon>Bionectriaceae</taxon>
        <taxon>Clonostachys</taxon>
    </lineage>
</organism>
<evidence type="ECO:0000313" key="1">
    <source>
        <dbReference type="EMBL" id="CAG9991347.1"/>
    </source>
</evidence>
<dbReference type="EMBL" id="CABFNO020001479">
    <property type="protein sequence ID" value="CAG9991347.1"/>
    <property type="molecule type" value="Genomic_DNA"/>
</dbReference>
<accession>A0A9N9UL54</accession>
<protein>
    <recommendedName>
        <fullName evidence="3">F-box domain-containing protein</fullName>
    </recommendedName>
</protein>
<sequence length="551" mass="62323">MNSTPDLTSLPVEILQLILEHTHASGHWPLAQTCKHVYRHSQYILSRHREAYQKFRISSDLDLRTIRHLLSSCISNGAASIDAWHVREFEVWGDRENGEPWEVDVETGEVRIPEGSEPWLFPRDDIGSFCHELFNAMGYPLDQEGFQAQVRRQLETGADSCLKPCLLALLPRIRALRYARAGGADHTSFTYLCRMIHWCMSETLLPGFKSLEKVSFGICVGQAADGYPEPSKRSARELSALLCLPNLSELYFAHLDGESGVDDGIASSFLFSRRPPFSRSSPVRTIILDMMDSLSDELIEFIAKTPRGLENLAIRLCPEAGLGDERHQLTEELLKYQRLSLQRLCWYNADPSSGSTVPNWMDPSHAIMFDGLRVVSLDLLYVEGLPLDARSKAMKEFGEFLTHNLPAQMEVVDFDGVDFWEDAFTTDQLSHNKLDYLDDMVEAMVRSKRYQRLKAIFLKEIQDLVSGIQQTMFDFPKTIKAAKERGIYLHLKGSKPPPGLIVNGEFVPMPTRDCMVSAVFSSRNREQSRSTTYKQLHGTASLELSLGGKAR</sequence>
<name>A0A9N9UL54_9HYPO</name>
<proteinExistence type="predicted"/>
<dbReference type="OrthoDB" id="5135670at2759"/>
<keyword evidence="2" id="KW-1185">Reference proteome</keyword>
<gene>
    <name evidence="1" type="ORF">CBYS24578_00006158</name>
</gene>
<reference evidence="1 2" key="2">
    <citation type="submission" date="2021-10" db="EMBL/GenBank/DDBJ databases">
        <authorList>
            <person name="Piombo E."/>
        </authorList>
    </citation>
    <scope>NUCLEOTIDE SEQUENCE [LARGE SCALE GENOMIC DNA]</scope>
</reference>
<comment type="caution">
    <text evidence="1">The sequence shown here is derived from an EMBL/GenBank/DDBJ whole genome shotgun (WGS) entry which is preliminary data.</text>
</comment>
<dbReference type="AlphaFoldDB" id="A0A9N9UL54"/>
<evidence type="ECO:0000313" key="2">
    <source>
        <dbReference type="Proteomes" id="UP000754883"/>
    </source>
</evidence>
<reference evidence="2" key="1">
    <citation type="submission" date="2019-06" db="EMBL/GenBank/DDBJ databases">
        <authorList>
            <person name="Broberg M."/>
        </authorList>
    </citation>
    <scope>NUCLEOTIDE SEQUENCE [LARGE SCALE GENOMIC DNA]</scope>
</reference>